<keyword evidence="7" id="KW-0862">Zinc</keyword>
<keyword evidence="10" id="KW-0406">Ion transport</keyword>
<evidence type="ECO:0000256" key="9">
    <source>
        <dbReference type="ARBA" id="ARBA00022989"/>
    </source>
</evidence>
<keyword evidence="5" id="KW-1003">Cell membrane</keyword>
<feature type="transmembrane region" description="Helical" evidence="14">
    <location>
        <begin position="41"/>
        <end position="74"/>
    </location>
</feature>
<evidence type="ECO:0000256" key="10">
    <source>
        <dbReference type="ARBA" id="ARBA00023065"/>
    </source>
</evidence>
<evidence type="ECO:0000256" key="2">
    <source>
        <dbReference type="ARBA" id="ARBA00004651"/>
    </source>
</evidence>
<evidence type="ECO:0000256" key="14">
    <source>
        <dbReference type="SAM" id="Phobius"/>
    </source>
</evidence>
<evidence type="ECO:0000256" key="12">
    <source>
        <dbReference type="ARBA" id="ARBA00040080"/>
    </source>
</evidence>
<dbReference type="CDD" id="cd06550">
    <property type="entry name" value="TM_ABC_iron-siderophores_like"/>
    <property type="match status" value="1"/>
</dbReference>
<dbReference type="GO" id="GO:0010043">
    <property type="term" value="P:response to zinc ion"/>
    <property type="evidence" value="ECO:0007669"/>
    <property type="project" value="TreeGrafter"/>
</dbReference>
<dbReference type="GO" id="GO:0043190">
    <property type="term" value="C:ATP-binding cassette (ABC) transporter complex"/>
    <property type="evidence" value="ECO:0007669"/>
    <property type="project" value="InterPro"/>
</dbReference>
<keyword evidence="16" id="KW-1185">Reference proteome</keyword>
<keyword evidence="4 13" id="KW-0813">Transport</keyword>
<dbReference type="InterPro" id="IPR001626">
    <property type="entry name" value="ABC_TroCD"/>
</dbReference>
<feature type="transmembrane region" description="Helical" evidence="14">
    <location>
        <begin position="171"/>
        <end position="201"/>
    </location>
</feature>
<keyword evidence="8" id="KW-0864">Zinc transport</keyword>
<evidence type="ECO:0000256" key="1">
    <source>
        <dbReference type="ARBA" id="ARBA00002313"/>
    </source>
</evidence>
<organism evidence="15 16">
    <name type="scientific">Roseibium suaedae</name>
    <dbReference type="NCBI Taxonomy" id="735517"/>
    <lineage>
        <taxon>Bacteria</taxon>
        <taxon>Pseudomonadati</taxon>
        <taxon>Pseudomonadota</taxon>
        <taxon>Alphaproteobacteria</taxon>
        <taxon>Hyphomicrobiales</taxon>
        <taxon>Stappiaceae</taxon>
        <taxon>Roseibium</taxon>
    </lineage>
</organism>
<gene>
    <name evidence="15" type="ORF">SAMN05444272_3222</name>
</gene>
<dbReference type="PANTHER" id="PTHR30477:SF23">
    <property type="entry name" value="HIGH-AFFINITY ZINC UPTAKE SYSTEM MEMBRANE PROTEIN ZNUB"/>
    <property type="match status" value="1"/>
</dbReference>
<dbReference type="GO" id="GO:0055085">
    <property type="term" value="P:transmembrane transport"/>
    <property type="evidence" value="ECO:0007669"/>
    <property type="project" value="InterPro"/>
</dbReference>
<dbReference type="Gene3D" id="1.10.3470.10">
    <property type="entry name" value="ABC transporter involved in vitamin B12 uptake, BtuC"/>
    <property type="match status" value="1"/>
</dbReference>
<feature type="transmembrane region" description="Helical" evidence="14">
    <location>
        <begin position="129"/>
        <end position="146"/>
    </location>
</feature>
<dbReference type="SUPFAM" id="SSF81345">
    <property type="entry name" value="ABC transporter involved in vitamin B12 uptake, BtuC"/>
    <property type="match status" value="1"/>
</dbReference>
<dbReference type="Proteomes" id="UP000186002">
    <property type="component" value="Unassembled WGS sequence"/>
</dbReference>
<protein>
    <recommendedName>
        <fullName evidence="12">High-affinity zinc uptake system membrane protein ZnuB</fullName>
    </recommendedName>
</protein>
<dbReference type="PANTHER" id="PTHR30477">
    <property type="entry name" value="ABC-TRANSPORTER METAL-BINDING PROTEIN"/>
    <property type="match status" value="1"/>
</dbReference>
<evidence type="ECO:0000256" key="5">
    <source>
        <dbReference type="ARBA" id="ARBA00022475"/>
    </source>
</evidence>
<feature type="transmembrane region" description="Helical" evidence="14">
    <location>
        <begin position="240"/>
        <end position="259"/>
    </location>
</feature>
<evidence type="ECO:0000256" key="11">
    <source>
        <dbReference type="ARBA" id="ARBA00023136"/>
    </source>
</evidence>
<dbReference type="AlphaFoldDB" id="A0A1M7LJ67"/>
<dbReference type="STRING" id="735517.SAMN05444272_3222"/>
<keyword evidence="9 14" id="KW-1133">Transmembrane helix</keyword>
<feature type="transmembrane region" description="Helical" evidence="14">
    <location>
        <begin position="213"/>
        <end position="234"/>
    </location>
</feature>
<proteinExistence type="inferred from homology"/>
<name>A0A1M7LJ67_9HYPH</name>
<comment type="subcellular location">
    <subcellularLocation>
        <location evidence="2 13">Cell membrane</location>
        <topology evidence="2 13">Multi-pass membrane protein</topology>
    </subcellularLocation>
</comment>
<reference evidence="15 16" key="1">
    <citation type="submission" date="2016-11" db="EMBL/GenBank/DDBJ databases">
        <authorList>
            <person name="Jaros S."/>
            <person name="Januszkiewicz K."/>
            <person name="Wedrychowicz H."/>
        </authorList>
    </citation>
    <scope>NUCLEOTIDE SEQUENCE [LARGE SCALE GENOMIC DNA]</scope>
    <source>
        <strain evidence="15 16">DSM 22153</strain>
    </source>
</reference>
<accession>A0A1M7LJ67</accession>
<evidence type="ECO:0000313" key="16">
    <source>
        <dbReference type="Proteomes" id="UP000186002"/>
    </source>
</evidence>
<comment type="similarity">
    <text evidence="3 13">Belongs to the ABC-3 integral membrane protein family.</text>
</comment>
<evidence type="ECO:0000256" key="8">
    <source>
        <dbReference type="ARBA" id="ARBA00022906"/>
    </source>
</evidence>
<evidence type="ECO:0000313" key="15">
    <source>
        <dbReference type="EMBL" id="SHM78137.1"/>
    </source>
</evidence>
<sequence length="274" mass="28821">MLDDFFTRAVLAGIGVALVAGPLGCFIVWRRMAYFGDTLSHGALLGVALSLLLQVNTTLTVFVVSSALAVLLLLLRRQGTLSSDALLGLLSHSALAIGLVCLAFMTWVRMDLLGLLFGDILAVNRQDLLLIYGGGALVLLVLAWIWRPLFAATVNPDLAAAEGIKPERVNLIFTLLLAGVIAIAMKVVGVLLITALLIIPAASARRLSSGPEVMAVIASLLGCGAVVAGLFGSLEWDTPSGPSIVVAAMCIFIVSLAPWERLLAKRGLKRSTNP</sequence>
<evidence type="ECO:0000256" key="4">
    <source>
        <dbReference type="ARBA" id="ARBA00022448"/>
    </source>
</evidence>
<evidence type="ECO:0000256" key="6">
    <source>
        <dbReference type="ARBA" id="ARBA00022692"/>
    </source>
</evidence>
<feature type="transmembrane region" description="Helical" evidence="14">
    <location>
        <begin position="86"/>
        <end position="108"/>
    </location>
</feature>
<evidence type="ECO:0000256" key="3">
    <source>
        <dbReference type="ARBA" id="ARBA00008034"/>
    </source>
</evidence>
<keyword evidence="11 14" id="KW-0472">Membrane</keyword>
<evidence type="ECO:0000256" key="13">
    <source>
        <dbReference type="RuleBase" id="RU003943"/>
    </source>
</evidence>
<dbReference type="InterPro" id="IPR037294">
    <property type="entry name" value="ABC_BtuC-like"/>
</dbReference>
<dbReference type="GO" id="GO:0006829">
    <property type="term" value="P:zinc ion transport"/>
    <property type="evidence" value="ECO:0007669"/>
    <property type="project" value="UniProtKB-KW"/>
</dbReference>
<evidence type="ECO:0000256" key="7">
    <source>
        <dbReference type="ARBA" id="ARBA00022833"/>
    </source>
</evidence>
<keyword evidence="6 13" id="KW-0812">Transmembrane</keyword>
<dbReference type="Pfam" id="PF00950">
    <property type="entry name" value="ABC-3"/>
    <property type="match status" value="1"/>
</dbReference>
<comment type="function">
    <text evidence="1">Involved in the high-affinity zinc uptake transport system.</text>
</comment>
<dbReference type="EMBL" id="FRBW01000003">
    <property type="protein sequence ID" value="SHM78137.1"/>
    <property type="molecule type" value="Genomic_DNA"/>
</dbReference>
<dbReference type="OrthoDB" id="9783937at2"/>
<feature type="transmembrane region" description="Helical" evidence="14">
    <location>
        <begin position="6"/>
        <end position="29"/>
    </location>
</feature>